<comment type="caution">
    <text evidence="9">The sequence shown here is derived from an EMBL/GenBank/DDBJ whole genome shotgun (WGS) entry which is preliminary data.</text>
</comment>
<gene>
    <name evidence="9" type="ORF">CHF27_007330</name>
</gene>
<dbReference type="PANTHER" id="PTHR11040">
    <property type="entry name" value="ZINC/IRON TRANSPORTER"/>
    <property type="match status" value="1"/>
</dbReference>
<evidence type="ECO:0000256" key="1">
    <source>
        <dbReference type="ARBA" id="ARBA00004651"/>
    </source>
</evidence>
<keyword evidence="7 8" id="KW-0472">Membrane</keyword>
<feature type="transmembrane region" description="Helical" evidence="8">
    <location>
        <begin position="93"/>
        <end position="116"/>
    </location>
</feature>
<keyword evidence="5" id="KW-0862">Zinc</keyword>
<evidence type="ECO:0000313" key="10">
    <source>
        <dbReference type="Proteomes" id="UP000243494"/>
    </source>
</evidence>
<evidence type="ECO:0000256" key="2">
    <source>
        <dbReference type="ARBA" id="ARBA00006939"/>
    </source>
</evidence>
<keyword evidence="3" id="KW-1003">Cell membrane</keyword>
<comment type="subcellular location">
    <subcellularLocation>
        <location evidence="1">Cell membrane</location>
        <topology evidence="1">Multi-pass membrane protein</topology>
    </subcellularLocation>
</comment>
<feature type="transmembrane region" description="Helical" evidence="8">
    <location>
        <begin position="122"/>
        <end position="143"/>
    </location>
</feature>
<sequence>MILKVTLIGLLAGVIGTGFGGVISALFNKKVDKYLNFFMGLSGGIMLAVVVFDLMKESMEIMGVFYTVIFTFLGVIMTMLIKNILDVSNDMKSGYLIFISILIHNLPEGLAIGSSFMSAESLGITLAIVIGLHNIPEGLAMALGLVGSKIKISKIILFTMIAGIPMGIGSFLGAYFGGIFSSLIGVFLAIAAGTMMYVVLEEIFPKSRSLYCIIGFLVGTVLVSCI</sequence>
<dbReference type="EMBL" id="NOJZ02000010">
    <property type="protein sequence ID" value="RDY23577.1"/>
    <property type="molecule type" value="Genomic_DNA"/>
</dbReference>
<evidence type="ECO:0000256" key="8">
    <source>
        <dbReference type="SAM" id="Phobius"/>
    </source>
</evidence>
<keyword evidence="6 8" id="KW-1133">Transmembrane helix</keyword>
<evidence type="ECO:0000313" key="9">
    <source>
        <dbReference type="EMBL" id="RDY23577.1"/>
    </source>
</evidence>
<comment type="similarity">
    <text evidence="2">Belongs to the ZIP transporter (TC 2.A.5) family.</text>
</comment>
<dbReference type="InterPro" id="IPR003689">
    <property type="entry name" value="ZIP"/>
</dbReference>
<feature type="transmembrane region" description="Helical" evidence="8">
    <location>
        <begin position="61"/>
        <end position="81"/>
    </location>
</feature>
<organism evidence="9 10">
    <name type="scientific">Romboutsia maritimum</name>
    <dbReference type="NCBI Taxonomy" id="2020948"/>
    <lineage>
        <taxon>Bacteria</taxon>
        <taxon>Bacillati</taxon>
        <taxon>Bacillota</taxon>
        <taxon>Clostridia</taxon>
        <taxon>Peptostreptococcales</taxon>
        <taxon>Peptostreptococcaceae</taxon>
        <taxon>Romboutsia</taxon>
    </lineage>
</organism>
<dbReference type="Pfam" id="PF02535">
    <property type="entry name" value="Zip"/>
    <property type="match status" value="1"/>
</dbReference>
<feature type="transmembrane region" description="Helical" evidence="8">
    <location>
        <begin position="155"/>
        <end position="176"/>
    </location>
</feature>
<accession>A0A371ISW4</accession>
<keyword evidence="4 8" id="KW-0812">Transmembrane</keyword>
<dbReference type="OrthoDB" id="9787346at2"/>
<dbReference type="AlphaFoldDB" id="A0A371ISW4"/>
<evidence type="ECO:0000256" key="7">
    <source>
        <dbReference type="ARBA" id="ARBA00023136"/>
    </source>
</evidence>
<dbReference type="GO" id="GO:0005886">
    <property type="term" value="C:plasma membrane"/>
    <property type="evidence" value="ECO:0007669"/>
    <property type="project" value="UniProtKB-SubCell"/>
</dbReference>
<name>A0A371ISW4_9FIRM</name>
<evidence type="ECO:0000256" key="6">
    <source>
        <dbReference type="ARBA" id="ARBA00022989"/>
    </source>
</evidence>
<feature type="transmembrane region" description="Helical" evidence="8">
    <location>
        <begin position="34"/>
        <end position="55"/>
    </location>
</feature>
<dbReference type="PANTHER" id="PTHR11040:SF211">
    <property type="entry name" value="ZINC TRANSPORTER ZIP11"/>
    <property type="match status" value="1"/>
</dbReference>
<feature type="transmembrane region" description="Helical" evidence="8">
    <location>
        <begin position="6"/>
        <end position="27"/>
    </location>
</feature>
<evidence type="ECO:0000256" key="3">
    <source>
        <dbReference type="ARBA" id="ARBA00022475"/>
    </source>
</evidence>
<proteinExistence type="inferred from homology"/>
<keyword evidence="10" id="KW-1185">Reference proteome</keyword>
<reference evidence="9 10" key="1">
    <citation type="journal article" date="2017" name="Genome Announc.">
        <title>Draft Genome Sequence of Romboutsia maritimum sp. nov. Strain CCRI-22766(T), Isolated from Coastal Estuarine Mud.</title>
        <authorList>
            <person name="Maheux A.F."/>
            <person name="Boudreau D.K."/>
            <person name="Berube E."/>
            <person name="Boissinot M."/>
            <person name="Raymond F."/>
            <person name="Brodeur S."/>
            <person name="Corbeil J."/>
            <person name="Brightwell G."/>
            <person name="Broda D."/>
            <person name="Omar R.F."/>
            <person name="Bergeron M.G."/>
        </authorList>
    </citation>
    <scope>NUCLEOTIDE SEQUENCE [LARGE SCALE GENOMIC DNA]</scope>
    <source>
        <strain evidence="9 10">CCRI-22766</strain>
    </source>
</reference>
<dbReference type="GO" id="GO:0005385">
    <property type="term" value="F:zinc ion transmembrane transporter activity"/>
    <property type="evidence" value="ECO:0007669"/>
    <property type="project" value="TreeGrafter"/>
</dbReference>
<feature type="transmembrane region" description="Helical" evidence="8">
    <location>
        <begin position="182"/>
        <end position="200"/>
    </location>
</feature>
<protein>
    <submittedName>
        <fullName evidence="9">ZIP family metal transporter</fullName>
    </submittedName>
</protein>
<dbReference type="RefSeq" id="WP_095404575.1">
    <property type="nucleotide sequence ID" value="NZ_NOJZ02000010.1"/>
</dbReference>
<evidence type="ECO:0000256" key="4">
    <source>
        <dbReference type="ARBA" id="ARBA00022692"/>
    </source>
</evidence>
<evidence type="ECO:0000256" key="5">
    <source>
        <dbReference type="ARBA" id="ARBA00022833"/>
    </source>
</evidence>
<dbReference type="Proteomes" id="UP000243494">
    <property type="component" value="Unassembled WGS sequence"/>
</dbReference>